<feature type="transmembrane region" description="Helical" evidence="1">
    <location>
        <begin position="38"/>
        <end position="58"/>
    </location>
</feature>
<sequence>MEKNKTSKKVIMVGMLGAVAGLIGAILIYLLITAIMNAYHPIMTVMIYFGGYVGYVAVACRVKNKEKNINENYNTVREKSKFYYETANDVLSQTEMIIGYVVSFIMGFFGIYIAEMLNLVYLIWKDNKEIPLSEIFRYSLTGVFEEEVSKGYIYWGWIGAVVITIIVVIYSGIQKRKNQKNS</sequence>
<dbReference type="EMBL" id="AP019822">
    <property type="protein sequence ID" value="BBM36516.1"/>
    <property type="molecule type" value="Genomic_DNA"/>
</dbReference>
<gene>
    <name evidence="2" type="ORF">JCM16774_1449</name>
</gene>
<evidence type="ECO:0000313" key="3">
    <source>
        <dbReference type="Proteomes" id="UP000321606"/>
    </source>
</evidence>
<dbReference type="AlphaFoldDB" id="A0A510JBP4"/>
<name>A0A510JBP4_9FUSO</name>
<dbReference type="Proteomes" id="UP000321606">
    <property type="component" value="Chromosome"/>
</dbReference>
<dbReference type="KEGG" id="lgo:JCM16774_1449"/>
<keyword evidence="1" id="KW-0472">Membrane</keyword>
<keyword evidence="1" id="KW-1133">Transmembrane helix</keyword>
<accession>A0A510JBP4</accession>
<proteinExistence type="predicted"/>
<feature type="transmembrane region" description="Helical" evidence="1">
    <location>
        <begin position="97"/>
        <end position="124"/>
    </location>
</feature>
<reference evidence="2 3" key="1">
    <citation type="submission" date="2019-07" db="EMBL/GenBank/DDBJ databases">
        <title>Complete Genome Sequence of Leptotrichia goodfellowii Strain JCM 16774.</title>
        <authorList>
            <person name="Watanabe S."/>
            <person name="Cui L."/>
        </authorList>
    </citation>
    <scope>NUCLEOTIDE SEQUENCE [LARGE SCALE GENOMIC DNA]</scope>
    <source>
        <strain evidence="2 3">JCM16774</strain>
    </source>
</reference>
<feature type="transmembrane region" description="Helical" evidence="1">
    <location>
        <begin position="12"/>
        <end position="32"/>
    </location>
</feature>
<evidence type="ECO:0000313" key="2">
    <source>
        <dbReference type="EMBL" id="BBM36516.1"/>
    </source>
</evidence>
<evidence type="ECO:0000256" key="1">
    <source>
        <dbReference type="SAM" id="Phobius"/>
    </source>
</evidence>
<dbReference type="OrthoDB" id="10013309at2"/>
<organism evidence="2 3">
    <name type="scientific">Pseudoleptotrichia goodfellowii</name>
    <dbReference type="NCBI Taxonomy" id="157692"/>
    <lineage>
        <taxon>Bacteria</taxon>
        <taxon>Fusobacteriati</taxon>
        <taxon>Fusobacteriota</taxon>
        <taxon>Fusobacteriia</taxon>
        <taxon>Fusobacteriales</taxon>
        <taxon>Leptotrichiaceae</taxon>
        <taxon>Pseudoleptotrichia</taxon>
    </lineage>
</organism>
<dbReference type="RefSeq" id="WP_146966517.1">
    <property type="nucleotide sequence ID" value="NZ_AP019822.1"/>
</dbReference>
<protein>
    <submittedName>
        <fullName evidence="2">Uncharacterized protein</fullName>
    </submittedName>
</protein>
<keyword evidence="1" id="KW-0812">Transmembrane</keyword>
<feature type="transmembrane region" description="Helical" evidence="1">
    <location>
        <begin position="152"/>
        <end position="173"/>
    </location>
</feature>